<name>A1ZWY3_MICM2</name>
<evidence type="ECO:0000313" key="2">
    <source>
        <dbReference type="EMBL" id="EAY25063.1"/>
    </source>
</evidence>
<dbReference type="RefSeq" id="WP_002703504.1">
    <property type="nucleotide sequence ID" value="NZ_AAWS01000055.1"/>
</dbReference>
<protein>
    <submittedName>
        <fullName evidence="2">Uncharacterized protein</fullName>
    </submittedName>
</protein>
<keyword evidence="3" id="KW-1185">Reference proteome</keyword>
<comment type="caution">
    <text evidence="2">The sequence shown here is derived from an EMBL/GenBank/DDBJ whole genome shotgun (WGS) entry which is preliminary data.</text>
</comment>
<organism evidence="2 3">
    <name type="scientific">Microscilla marina ATCC 23134</name>
    <dbReference type="NCBI Taxonomy" id="313606"/>
    <lineage>
        <taxon>Bacteria</taxon>
        <taxon>Pseudomonadati</taxon>
        <taxon>Bacteroidota</taxon>
        <taxon>Cytophagia</taxon>
        <taxon>Cytophagales</taxon>
        <taxon>Microscillaceae</taxon>
        <taxon>Microscilla</taxon>
    </lineage>
</organism>
<feature type="region of interest" description="Disordered" evidence="1">
    <location>
        <begin position="1"/>
        <end position="29"/>
    </location>
</feature>
<dbReference type="AlphaFoldDB" id="A1ZWY3"/>
<reference evidence="2 3" key="1">
    <citation type="submission" date="2007-01" db="EMBL/GenBank/DDBJ databases">
        <authorList>
            <person name="Haygood M."/>
            <person name="Podell S."/>
            <person name="Anderson C."/>
            <person name="Hopkinson B."/>
            <person name="Roe K."/>
            <person name="Barbeau K."/>
            <person name="Gaasterland T."/>
            <person name="Ferriera S."/>
            <person name="Johnson J."/>
            <person name="Kravitz S."/>
            <person name="Beeson K."/>
            <person name="Sutton G."/>
            <person name="Rogers Y.-H."/>
            <person name="Friedman R."/>
            <person name="Frazier M."/>
            <person name="Venter J.C."/>
        </authorList>
    </citation>
    <scope>NUCLEOTIDE SEQUENCE [LARGE SCALE GENOMIC DNA]</scope>
    <source>
        <strain evidence="2 3">ATCC 23134</strain>
    </source>
</reference>
<proteinExistence type="predicted"/>
<evidence type="ECO:0000313" key="3">
    <source>
        <dbReference type="Proteomes" id="UP000004095"/>
    </source>
</evidence>
<gene>
    <name evidence="2" type="ORF">M23134_06051</name>
</gene>
<dbReference type="Proteomes" id="UP000004095">
    <property type="component" value="Unassembled WGS sequence"/>
</dbReference>
<accession>A1ZWY3</accession>
<sequence>MKMNYTLELNNKTNKESLAATQNSSADNQSTPICMSGAGNEAFYCGLLDDNGVESDKK</sequence>
<feature type="compositionally biased region" description="Polar residues" evidence="1">
    <location>
        <begin position="19"/>
        <end position="29"/>
    </location>
</feature>
<dbReference type="EMBL" id="AAWS01000055">
    <property type="protein sequence ID" value="EAY25063.1"/>
    <property type="molecule type" value="Genomic_DNA"/>
</dbReference>
<evidence type="ECO:0000256" key="1">
    <source>
        <dbReference type="SAM" id="MobiDB-lite"/>
    </source>
</evidence>